<comment type="subcellular location">
    <subcellularLocation>
        <location evidence="1">Membrane</location>
        <topology evidence="1">Multi-pass membrane protein</topology>
    </subcellularLocation>
</comment>
<feature type="transmembrane region" description="Helical" evidence="5">
    <location>
        <begin position="60"/>
        <end position="88"/>
    </location>
</feature>
<name>A0A1Z4JII2_LEPBY</name>
<proteinExistence type="predicted"/>
<evidence type="ECO:0000313" key="8">
    <source>
        <dbReference type="Proteomes" id="UP000217895"/>
    </source>
</evidence>
<keyword evidence="3 5" id="KW-1133">Transmembrane helix</keyword>
<keyword evidence="8" id="KW-1185">Reference proteome</keyword>
<keyword evidence="2 5" id="KW-0812">Transmembrane</keyword>
<dbReference type="Pfam" id="PF01694">
    <property type="entry name" value="Rhomboid"/>
    <property type="match status" value="1"/>
</dbReference>
<dbReference type="SUPFAM" id="SSF144091">
    <property type="entry name" value="Rhomboid-like"/>
    <property type="match status" value="1"/>
</dbReference>
<reference evidence="7 8" key="1">
    <citation type="submission" date="2017-06" db="EMBL/GenBank/DDBJ databases">
        <title>Genome sequencing of cyanobaciteial culture collection at National Institute for Environmental Studies (NIES).</title>
        <authorList>
            <person name="Hirose Y."/>
            <person name="Shimura Y."/>
            <person name="Fujisawa T."/>
            <person name="Nakamura Y."/>
            <person name="Kawachi M."/>
        </authorList>
    </citation>
    <scope>NUCLEOTIDE SEQUENCE [LARGE SCALE GENOMIC DNA]</scope>
    <source>
        <strain evidence="7 8">NIES-2135</strain>
    </source>
</reference>
<evidence type="ECO:0000256" key="1">
    <source>
        <dbReference type="ARBA" id="ARBA00004141"/>
    </source>
</evidence>
<gene>
    <name evidence="7" type="ORF">NIES2135_33600</name>
</gene>
<evidence type="ECO:0000259" key="6">
    <source>
        <dbReference type="Pfam" id="PF01694"/>
    </source>
</evidence>
<protein>
    <submittedName>
        <fullName evidence="7">Peptidase</fullName>
    </submittedName>
</protein>
<feature type="transmembrane region" description="Helical" evidence="5">
    <location>
        <begin position="120"/>
        <end position="139"/>
    </location>
</feature>
<dbReference type="EMBL" id="AP018203">
    <property type="protein sequence ID" value="BAY56526.1"/>
    <property type="molecule type" value="Genomic_DNA"/>
</dbReference>
<feature type="transmembrane region" description="Helical" evidence="5">
    <location>
        <begin position="20"/>
        <end position="40"/>
    </location>
</feature>
<dbReference type="GO" id="GO:0004252">
    <property type="term" value="F:serine-type endopeptidase activity"/>
    <property type="evidence" value="ECO:0007669"/>
    <property type="project" value="InterPro"/>
</dbReference>
<dbReference type="Gene3D" id="1.20.1540.10">
    <property type="entry name" value="Rhomboid-like"/>
    <property type="match status" value="1"/>
</dbReference>
<dbReference type="InterPro" id="IPR050925">
    <property type="entry name" value="Rhomboid_protease_S54"/>
</dbReference>
<evidence type="ECO:0000256" key="4">
    <source>
        <dbReference type="ARBA" id="ARBA00023136"/>
    </source>
</evidence>
<dbReference type="AlphaFoldDB" id="A0A1Z4JII2"/>
<dbReference type="PANTHER" id="PTHR43731">
    <property type="entry name" value="RHOMBOID PROTEASE"/>
    <property type="match status" value="1"/>
</dbReference>
<accession>A0A1Z4JII2</accession>
<dbReference type="Proteomes" id="UP000217895">
    <property type="component" value="Chromosome"/>
</dbReference>
<keyword evidence="4 5" id="KW-0472">Membrane</keyword>
<dbReference type="InterPro" id="IPR022764">
    <property type="entry name" value="Peptidase_S54_rhomboid_dom"/>
</dbReference>
<evidence type="ECO:0000256" key="3">
    <source>
        <dbReference type="ARBA" id="ARBA00022989"/>
    </source>
</evidence>
<evidence type="ECO:0000313" key="7">
    <source>
        <dbReference type="EMBL" id="BAY56526.1"/>
    </source>
</evidence>
<dbReference type="PANTHER" id="PTHR43731:SF9">
    <property type="entry name" value="SLR1461 PROTEIN"/>
    <property type="match status" value="1"/>
</dbReference>
<organism evidence="7 8">
    <name type="scientific">Leptolyngbya boryana NIES-2135</name>
    <dbReference type="NCBI Taxonomy" id="1973484"/>
    <lineage>
        <taxon>Bacteria</taxon>
        <taxon>Bacillati</taxon>
        <taxon>Cyanobacteriota</taxon>
        <taxon>Cyanophyceae</taxon>
        <taxon>Leptolyngbyales</taxon>
        <taxon>Leptolyngbyaceae</taxon>
        <taxon>Leptolyngbya group</taxon>
        <taxon>Leptolyngbya</taxon>
    </lineage>
</organism>
<feature type="domain" description="Peptidase S54 rhomboid" evidence="6">
    <location>
        <begin position="60"/>
        <end position="188"/>
    </location>
</feature>
<evidence type="ECO:0000256" key="2">
    <source>
        <dbReference type="ARBA" id="ARBA00022692"/>
    </source>
</evidence>
<feature type="transmembrane region" description="Helical" evidence="5">
    <location>
        <begin position="95"/>
        <end position="114"/>
    </location>
</feature>
<sequence>MTRRDYNDPNGIGDEIKAHIAILGTIVAAMWLLEFVDIALGGRLNYLGIYPRSTIGLRGILLAPFLHLNFQHLISNTIPFVVMGWFVMLRGIPEFFKVSVIVALASGIGTWLFGSAGLHIGASGVVFGYFGFLLSRAYFERSSLSIALSLAVGLLYGGLIWGVLPGRFGISWEGHLFGFLGGIYAARELSRR</sequence>
<dbReference type="InterPro" id="IPR035952">
    <property type="entry name" value="Rhomboid-like_sf"/>
</dbReference>
<feature type="transmembrane region" description="Helical" evidence="5">
    <location>
        <begin position="170"/>
        <end position="186"/>
    </location>
</feature>
<evidence type="ECO:0000256" key="5">
    <source>
        <dbReference type="SAM" id="Phobius"/>
    </source>
</evidence>
<feature type="transmembrane region" description="Helical" evidence="5">
    <location>
        <begin position="146"/>
        <end position="164"/>
    </location>
</feature>
<dbReference type="GO" id="GO:0016020">
    <property type="term" value="C:membrane"/>
    <property type="evidence" value="ECO:0007669"/>
    <property type="project" value="UniProtKB-SubCell"/>
</dbReference>